<name>A0A813K3P9_POLGL</name>
<accession>A0A813K3P9</accession>
<dbReference type="EMBL" id="CAJNNW010027504">
    <property type="protein sequence ID" value="CAE8691729.1"/>
    <property type="molecule type" value="Genomic_DNA"/>
</dbReference>
<feature type="domain" description="B30.2/SPRY" evidence="2">
    <location>
        <begin position="11"/>
        <end position="197"/>
    </location>
</feature>
<dbReference type="PANTHER" id="PTHR12436:SF4">
    <property type="entry name" value="LEUKOCYTE RECEPTOR CLUSTER MEMBER 8"/>
    <property type="match status" value="1"/>
</dbReference>
<dbReference type="Gene3D" id="2.60.120.920">
    <property type="match status" value="1"/>
</dbReference>
<dbReference type="Pfam" id="PF03399">
    <property type="entry name" value="SAC3_GANP"/>
    <property type="match status" value="1"/>
</dbReference>
<evidence type="ECO:0000313" key="3">
    <source>
        <dbReference type="EMBL" id="CAE8691729.1"/>
    </source>
</evidence>
<proteinExistence type="predicted"/>
<evidence type="ECO:0000259" key="2">
    <source>
        <dbReference type="PROSITE" id="PS50188"/>
    </source>
</evidence>
<organism evidence="3 4">
    <name type="scientific">Polarella glacialis</name>
    <name type="common">Dinoflagellate</name>
    <dbReference type="NCBI Taxonomy" id="89957"/>
    <lineage>
        <taxon>Eukaryota</taxon>
        <taxon>Sar</taxon>
        <taxon>Alveolata</taxon>
        <taxon>Dinophyceae</taxon>
        <taxon>Suessiales</taxon>
        <taxon>Suessiaceae</taxon>
        <taxon>Polarella</taxon>
    </lineage>
</organism>
<protein>
    <recommendedName>
        <fullName evidence="2">B30.2/SPRY domain-containing protein</fullName>
    </recommendedName>
</protein>
<sequence>MTAGRNGALSSRKRGRRGPQAGQEEDEEEPEVGWSPQDADPEVWLEFDDSCGFYWGAGCPSTPSRAWNGVRGRPGILGGSYMFEIKVAGECDMVRVGWTPADSSRSVGSELHSYGFGGTGKKSIENRFADYGPPFGKGDIVGCLLNRTQRFVAFTLNGEFLGKSHTIPKEMDGVPLYPTVCAREGFKVAGYFGLNQAARGGLLFGQKGYWPIAAAEQEDRAEEGFSQGKRYRAIEAKAPTAIAPAVARTSAVSTVPSVDVIRKSTIIHIPKDLSRGGSLDWEVRKKGTTSERPLQGLSEDLERPYVRFTALPRPTDVRPVRVLQKSFDLVKERWAKDKDWVWAGEMLRSIRQDLTVQIVRSAFTVQVYEFCARAALKVGDFKQFDQCSTHLEELHGDTELKANENEPEFLAYRLLYLSLQGEGGLALSAFLRRRGGAIRREAAAGHPQLAPAWRLRAALSAGRLPKDLGSHFSSLALFAVLLDNARLRQLVAVCRAVKPGVSRALLSKLGIEADRPAKAVGPKAHEVTQGLPVKFCLRNNQLVDATATIAEAELRLASKAGQRIRLGHQSSDHARSFLRAVPPNYG</sequence>
<gene>
    <name evidence="3" type="ORF">PGLA2088_LOCUS27553</name>
</gene>
<dbReference type="PANTHER" id="PTHR12436">
    <property type="entry name" value="80 KDA MCM3-ASSOCIATED PROTEIN"/>
    <property type="match status" value="1"/>
</dbReference>
<dbReference type="PROSITE" id="PS50188">
    <property type="entry name" value="B302_SPRY"/>
    <property type="match status" value="1"/>
</dbReference>
<dbReference type="Gene3D" id="1.25.40.990">
    <property type="match status" value="1"/>
</dbReference>
<dbReference type="InterPro" id="IPR043136">
    <property type="entry name" value="B30.2/SPRY_sf"/>
</dbReference>
<dbReference type="InterPro" id="IPR001870">
    <property type="entry name" value="B30.2/SPRY"/>
</dbReference>
<dbReference type="SUPFAM" id="SSF49899">
    <property type="entry name" value="Concanavalin A-like lectins/glucanases"/>
    <property type="match status" value="1"/>
</dbReference>
<comment type="caution">
    <text evidence="3">The sequence shown here is derived from an EMBL/GenBank/DDBJ whole genome shotgun (WGS) entry which is preliminary data.</text>
</comment>
<dbReference type="InterPro" id="IPR005062">
    <property type="entry name" value="SAC3/GANP/THP3_conserved"/>
</dbReference>
<feature type="region of interest" description="Disordered" evidence="1">
    <location>
        <begin position="1"/>
        <end position="38"/>
    </location>
</feature>
<reference evidence="3" key="1">
    <citation type="submission" date="2021-02" db="EMBL/GenBank/DDBJ databases">
        <authorList>
            <person name="Dougan E. K."/>
            <person name="Rhodes N."/>
            <person name="Thang M."/>
            <person name="Chan C."/>
        </authorList>
    </citation>
    <scope>NUCLEOTIDE SEQUENCE</scope>
</reference>
<dbReference type="InterPro" id="IPR013320">
    <property type="entry name" value="ConA-like_dom_sf"/>
</dbReference>
<dbReference type="Pfam" id="PF00622">
    <property type="entry name" value="SPRY"/>
    <property type="match status" value="1"/>
</dbReference>
<evidence type="ECO:0000313" key="4">
    <source>
        <dbReference type="Proteomes" id="UP000626109"/>
    </source>
</evidence>
<evidence type="ECO:0000256" key="1">
    <source>
        <dbReference type="SAM" id="MobiDB-lite"/>
    </source>
</evidence>
<dbReference type="InterPro" id="IPR003877">
    <property type="entry name" value="SPRY_dom"/>
</dbReference>
<dbReference type="GO" id="GO:0005634">
    <property type="term" value="C:nucleus"/>
    <property type="evidence" value="ECO:0007669"/>
    <property type="project" value="TreeGrafter"/>
</dbReference>
<dbReference type="AlphaFoldDB" id="A0A813K3P9"/>
<dbReference type="Proteomes" id="UP000626109">
    <property type="component" value="Unassembled WGS sequence"/>
</dbReference>
<dbReference type="InterPro" id="IPR045107">
    <property type="entry name" value="SAC3/GANP/THP3"/>
</dbReference>
<dbReference type="SMART" id="SM00449">
    <property type="entry name" value="SPRY"/>
    <property type="match status" value="1"/>
</dbReference>